<evidence type="ECO:0000313" key="5">
    <source>
        <dbReference type="EMBL" id="MBB5842760.1"/>
    </source>
</evidence>
<dbReference type="EMBL" id="JACHMJ010000001">
    <property type="protein sequence ID" value="MBB5842760.1"/>
    <property type="molecule type" value="Genomic_DNA"/>
</dbReference>
<feature type="transmembrane region" description="Helical" evidence="3">
    <location>
        <begin position="402"/>
        <end position="422"/>
    </location>
</feature>
<dbReference type="AlphaFoldDB" id="A0A841AG31"/>
<organism evidence="5 6">
    <name type="scientific">Conyzicola lurida</name>
    <dbReference type="NCBI Taxonomy" id="1172621"/>
    <lineage>
        <taxon>Bacteria</taxon>
        <taxon>Bacillati</taxon>
        <taxon>Actinomycetota</taxon>
        <taxon>Actinomycetes</taxon>
        <taxon>Micrococcales</taxon>
        <taxon>Microbacteriaceae</taxon>
        <taxon>Conyzicola</taxon>
    </lineage>
</organism>
<feature type="transmembrane region" description="Helical" evidence="3">
    <location>
        <begin position="204"/>
        <end position="222"/>
    </location>
</feature>
<keyword evidence="3" id="KW-0812">Transmembrane</keyword>
<keyword evidence="6" id="KW-1185">Reference proteome</keyword>
<gene>
    <name evidence="5" type="ORF">HD599_001083</name>
</gene>
<keyword evidence="5" id="KW-0378">Hydrolase</keyword>
<feature type="region of interest" description="Disordered" evidence="2">
    <location>
        <begin position="1"/>
        <end position="37"/>
    </location>
</feature>
<keyword evidence="3" id="KW-0472">Membrane</keyword>
<dbReference type="CDD" id="cd06530">
    <property type="entry name" value="S26_SPase_I"/>
    <property type="match status" value="1"/>
</dbReference>
<reference evidence="5 6" key="1">
    <citation type="submission" date="2020-08" db="EMBL/GenBank/DDBJ databases">
        <title>Sequencing the genomes of 1000 actinobacteria strains.</title>
        <authorList>
            <person name="Klenk H.-P."/>
        </authorList>
    </citation>
    <scope>NUCLEOTIDE SEQUENCE [LARGE SCALE GENOMIC DNA]</scope>
    <source>
        <strain evidence="5 6">DSM 105784</strain>
    </source>
</reference>
<protein>
    <recommendedName>
        <fullName evidence="1">Signal peptidase I</fullName>
        <ecNumber evidence="1">3.4.21.89</ecNumber>
    </recommendedName>
</protein>
<evidence type="ECO:0000256" key="2">
    <source>
        <dbReference type="SAM" id="MobiDB-lite"/>
    </source>
</evidence>
<feature type="transmembrane region" description="Helical" evidence="3">
    <location>
        <begin position="164"/>
        <end position="192"/>
    </location>
</feature>
<name>A0A841AG31_9MICO</name>
<dbReference type="EC" id="3.4.21.89" evidence="1"/>
<dbReference type="Pfam" id="PF10502">
    <property type="entry name" value="Peptidase_S26"/>
    <property type="match status" value="1"/>
</dbReference>
<feature type="transmembrane region" description="Helical" evidence="3">
    <location>
        <begin position="47"/>
        <end position="76"/>
    </location>
</feature>
<dbReference type="NCBIfam" id="TIGR02228">
    <property type="entry name" value="sigpep_I_arch"/>
    <property type="match status" value="1"/>
</dbReference>
<dbReference type="InterPro" id="IPR001733">
    <property type="entry name" value="Peptidase_S26B"/>
</dbReference>
<dbReference type="GO" id="GO:0004252">
    <property type="term" value="F:serine-type endopeptidase activity"/>
    <property type="evidence" value="ECO:0007669"/>
    <property type="project" value="UniProtKB-UniRule"/>
</dbReference>
<evidence type="ECO:0000256" key="1">
    <source>
        <dbReference type="NCBIfam" id="TIGR02228"/>
    </source>
</evidence>
<feature type="domain" description="Peptidase S26" evidence="4">
    <location>
        <begin position="57"/>
        <end position="124"/>
    </location>
</feature>
<dbReference type="GO" id="GO:0006465">
    <property type="term" value="P:signal peptide processing"/>
    <property type="evidence" value="ECO:0007669"/>
    <property type="project" value="UniProtKB-UniRule"/>
</dbReference>
<evidence type="ECO:0000313" key="6">
    <source>
        <dbReference type="Proteomes" id="UP000536685"/>
    </source>
</evidence>
<dbReference type="InterPro" id="IPR019533">
    <property type="entry name" value="Peptidase_S26"/>
</dbReference>
<accession>A0A841AG31</accession>
<evidence type="ECO:0000256" key="3">
    <source>
        <dbReference type="SAM" id="Phobius"/>
    </source>
</evidence>
<dbReference type="PANTHER" id="PTHR10806:SF6">
    <property type="entry name" value="SIGNAL PEPTIDASE COMPLEX CATALYTIC SUBUNIT SEC11"/>
    <property type="match status" value="1"/>
</dbReference>
<proteinExistence type="predicted"/>
<keyword evidence="3" id="KW-1133">Transmembrane helix</keyword>
<dbReference type="GO" id="GO:0009003">
    <property type="term" value="F:signal peptidase activity"/>
    <property type="evidence" value="ECO:0007669"/>
    <property type="project" value="UniProtKB-EC"/>
</dbReference>
<dbReference type="RefSeq" id="WP_221420443.1">
    <property type="nucleotide sequence ID" value="NZ_JACHMJ010000001.1"/>
</dbReference>
<dbReference type="PANTHER" id="PTHR10806">
    <property type="entry name" value="SIGNAL PEPTIDASE COMPLEX CATALYTIC SUBUNIT SEC11"/>
    <property type="match status" value="1"/>
</dbReference>
<dbReference type="Proteomes" id="UP000536685">
    <property type="component" value="Unassembled WGS sequence"/>
</dbReference>
<evidence type="ECO:0000259" key="4">
    <source>
        <dbReference type="Pfam" id="PF10502"/>
    </source>
</evidence>
<sequence>MTLATRENRSPAHARPEGRGAGSRHPEGRRVDDRPEPRSVSMRAVDLLLTVAALGGVVCIIAVIMATVFDITLIMFKTGSMSPTIPAGSLAVVREIPATEVRVGDIVTVDREDQLPITHRVVAVSTTTDGQTSITMRGDANTADDPAPYIVDSVRTVVYSVPGLAAVIIALSHPLVLGGITLGAALLVTWAFWPRAEKRRRHRATGGAAAVAVALVVVPSVTSAPPAHADAPEWSVVHSRYLTLESLADDEAMGSLTPGRPVPWQVGVSVRAPEPGIVRLGISAEGTLSKPGTLDVEIRECAEAWVAGVCGTGDTVWLPQQDLAAATVPTNVNGSREIGSMYSTDKVWLQVAVSLPEAARPGMDATIAIHAWGGSGELGDGSMTADSASQGFLASTGGITQVPALALAVAAVLAGLALAGIAQLTRLIGRRDDE</sequence>
<dbReference type="GO" id="GO:0016020">
    <property type="term" value="C:membrane"/>
    <property type="evidence" value="ECO:0007669"/>
    <property type="project" value="UniProtKB-UniRule"/>
</dbReference>
<comment type="caution">
    <text evidence="5">The sequence shown here is derived from an EMBL/GenBank/DDBJ whole genome shotgun (WGS) entry which is preliminary data.</text>
</comment>